<dbReference type="SUPFAM" id="SSF56219">
    <property type="entry name" value="DNase I-like"/>
    <property type="match status" value="1"/>
</dbReference>
<evidence type="ECO:0000313" key="2">
    <source>
        <dbReference type="Proteomes" id="UP000187406"/>
    </source>
</evidence>
<dbReference type="PANTHER" id="PTHR33710">
    <property type="entry name" value="BNAC02G09200D PROTEIN"/>
    <property type="match status" value="1"/>
</dbReference>
<accession>A0A1Q3DBH2</accession>
<sequence>MAKFNACLNTIEVDDIRSVGRFFTWTNKRDGRSAVNKKLDRVLGNSGWHRDFKHNSAHFHNPGVSDHSLISVTMAAPRRTYNKPFKFLNCWVNDERFFSLVKHVWGQKVHGNPLEVVLSKLRNLKRELKRTFKQPDPRTRKEAIRADLEALQGSLLLHPTDGELLRQEKALLFKLYKVKAEEESYFRQKSRITWLKLGDSNIKFFHRSVASLHHRNHIIKLQRMDGSWACSQEEIEQMTVDFFIGLLGARTS</sequence>
<keyword evidence="2" id="KW-1185">Reference proteome</keyword>
<dbReference type="InParanoid" id="A0A1Q3DBH2"/>
<dbReference type="EMBL" id="BDDD01005666">
    <property type="protein sequence ID" value="GAV89673.1"/>
    <property type="molecule type" value="Genomic_DNA"/>
</dbReference>
<gene>
    <name evidence="1" type="ORF">CFOL_v3_33087</name>
</gene>
<reference evidence="2" key="1">
    <citation type="submission" date="2016-04" db="EMBL/GenBank/DDBJ databases">
        <title>Cephalotus genome sequencing.</title>
        <authorList>
            <person name="Fukushima K."/>
            <person name="Hasebe M."/>
            <person name="Fang X."/>
        </authorList>
    </citation>
    <scope>NUCLEOTIDE SEQUENCE [LARGE SCALE GENOMIC DNA]</scope>
    <source>
        <strain evidence="2">cv. St1</strain>
    </source>
</reference>
<dbReference type="InterPro" id="IPR036691">
    <property type="entry name" value="Endo/exonu/phosph_ase_sf"/>
</dbReference>
<dbReference type="AlphaFoldDB" id="A0A1Q3DBH2"/>
<dbReference type="Proteomes" id="UP000187406">
    <property type="component" value="Unassembled WGS sequence"/>
</dbReference>
<organism evidence="1 2">
    <name type="scientific">Cephalotus follicularis</name>
    <name type="common">Albany pitcher plant</name>
    <dbReference type="NCBI Taxonomy" id="3775"/>
    <lineage>
        <taxon>Eukaryota</taxon>
        <taxon>Viridiplantae</taxon>
        <taxon>Streptophyta</taxon>
        <taxon>Embryophyta</taxon>
        <taxon>Tracheophyta</taxon>
        <taxon>Spermatophyta</taxon>
        <taxon>Magnoliopsida</taxon>
        <taxon>eudicotyledons</taxon>
        <taxon>Gunneridae</taxon>
        <taxon>Pentapetalae</taxon>
        <taxon>rosids</taxon>
        <taxon>fabids</taxon>
        <taxon>Oxalidales</taxon>
        <taxon>Cephalotaceae</taxon>
        <taxon>Cephalotus</taxon>
    </lineage>
</organism>
<dbReference type="OrthoDB" id="1932741at2759"/>
<evidence type="ECO:0008006" key="3">
    <source>
        <dbReference type="Google" id="ProtNLM"/>
    </source>
</evidence>
<comment type="caution">
    <text evidence="1">The sequence shown here is derived from an EMBL/GenBank/DDBJ whole genome shotgun (WGS) entry which is preliminary data.</text>
</comment>
<proteinExistence type="predicted"/>
<name>A0A1Q3DBH2_CEPFO</name>
<dbReference type="PANTHER" id="PTHR33710:SF80">
    <property type="entry name" value="ENDONUCLEASE_EXONUCLEASE_PHOSPHATASE"/>
    <property type="match status" value="1"/>
</dbReference>
<evidence type="ECO:0000313" key="1">
    <source>
        <dbReference type="EMBL" id="GAV89673.1"/>
    </source>
</evidence>
<dbReference type="STRING" id="3775.A0A1Q3DBH2"/>
<protein>
    <recommendedName>
        <fullName evidence="3">Exo_endo_phos domain-containing protein</fullName>
    </recommendedName>
</protein>